<reference evidence="1" key="2">
    <citation type="submission" date="2025-09" db="UniProtKB">
        <authorList>
            <consortium name="EnsemblPlants"/>
        </authorList>
    </citation>
    <scope>IDENTIFICATION</scope>
</reference>
<sequence>MTWDPSDRPGLICPSGLHPSRSHTLDSDEHWIKSLSSLLFNRFNTGGEMAVATNCGAAFLFNHPPKSQNARRFSIQVPAGRSALHIPLAMSSAAVPEEPPRPVRFGIMGCGSIARKLSRAMLLVGPDADVAAVASRSGDKARLFAADNGLPAGTRLHGSYEALLDDPDIDAIYLPLPTSLHLKWATAAAERGRHLLLEKPTALCAAELDPILAACEASGVQFMDSTMWMHNPRTAKMRQLLADQDTIGDVRVINSIVSFRANEDFLQNDIRVKPDLDALGALGDIGWYCIRSILWAVDYELPKNVIAHCHPVKNEAGVLLACGASLYWADGKVATFHCSFLTNLTMDVTIVGTNGTIHVTDLVIPYDEKFGPFSVDSKTNFTELTTGWDPHPSKHVVTTDLPQEALMVQEFCRLVRSIRDAGGKPEAKWPAITRKTQVVVDAVKTSIDNGCESVDVAS</sequence>
<reference evidence="1" key="1">
    <citation type="submission" date="2021-05" db="EMBL/GenBank/DDBJ databases">
        <authorList>
            <person name="Scholz U."/>
            <person name="Mascher M."/>
            <person name="Fiebig A."/>
        </authorList>
    </citation>
    <scope>NUCLEOTIDE SEQUENCE [LARGE SCALE GENOMIC DNA]</scope>
</reference>
<proteinExistence type="predicted"/>
<evidence type="ECO:0000313" key="1">
    <source>
        <dbReference type="EnsemblPlants" id="AVESA.00010b.r2.3AG0425870.1.CDS"/>
    </source>
</evidence>
<dbReference type="Proteomes" id="UP001732700">
    <property type="component" value="Chromosome 3A"/>
</dbReference>
<evidence type="ECO:0000313" key="2">
    <source>
        <dbReference type="Proteomes" id="UP001732700"/>
    </source>
</evidence>
<organism evidence="1 2">
    <name type="scientific">Avena sativa</name>
    <name type="common">Oat</name>
    <dbReference type="NCBI Taxonomy" id="4498"/>
    <lineage>
        <taxon>Eukaryota</taxon>
        <taxon>Viridiplantae</taxon>
        <taxon>Streptophyta</taxon>
        <taxon>Embryophyta</taxon>
        <taxon>Tracheophyta</taxon>
        <taxon>Spermatophyta</taxon>
        <taxon>Magnoliopsida</taxon>
        <taxon>Liliopsida</taxon>
        <taxon>Poales</taxon>
        <taxon>Poaceae</taxon>
        <taxon>BOP clade</taxon>
        <taxon>Pooideae</taxon>
        <taxon>Poodae</taxon>
        <taxon>Poeae</taxon>
        <taxon>Poeae Chloroplast Group 1 (Aveneae type)</taxon>
        <taxon>Aveninae</taxon>
        <taxon>Avena</taxon>
    </lineage>
</organism>
<keyword evidence="2" id="KW-1185">Reference proteome</keyword>
<protein>
    <submittedName>
        <fullName evidence="1">Uncharacterized protein</fullName>
    </submittedName>
</protein>
<dbReference type="EnsemblPlants" id="AVESA.00010b.r2.3AG0425870.1">
    <property type="protein sequence ID" value="AVESA.00010b.r2.3AG0425870.1.CDS"/>
    <property type="gene ID" value="AVESA.00010b.r2.3AG0425870"/>
</dbReference>
<name>A0ACD5VEM7_AVESA</name>
<accession>A0ACD5VEM7</accession>